<dbReference type="PANTHER" id="PTHR43224">
    <property type="entry name" value="AMIDINOTRANSFERASE"/>
    <property type="match status" value="1"/>
</dbReference>
<dbReference type="AlphaFoldDB" id="A0A845V2V7"/>
<gene>
    <name evidence="1" type="ORF">G3I74_12755</name>
</gene>
<proteinExistence type="predicted"/>
<dbReference type="EMBL" id="JAAGSC010000043">
    <property type="protein sequence ID" value="NDY96600.1"/>
    <property type="molecule type" value="Genomic_DNA"/>
</dbReference>
<dbReference type="RefSeq" id="WP_164211986.1">
    <property type="nucleotide sequence ID" value="NZ_JAAGSC010000043.1"/>
</dbReference>
<organism evidence="1 2">
    <name type="scientific">Wenzhouxiangella limi</name>
    <dbReference type="NCBI Taxonomy" id="2707351"/>
    <lineage>
        <taxon>Bacteria</taxon>
        <taxon>Pseudomonadati</taxon>
        <taxon>Pseudomonadota</taxon>
        <taxon>Gammaproteobacteria</taxon>
        <taxon>Chromatiales</taxon>
        <taxon>Wenzhouxiangellaceae</taxon>
        <taxon>Wenzhouxiangella</taxon>
    </lineage>
</organism>
<dbReference type="SUPFAM" id="SSF55909">
    <property type="entry name" value="Pentein"/>
    <property type="match status" value="1"/>
</dbReference>
<protein>
    <submittedName>
        <fullName evidence="1">Amidinotransferase</fullName>
    </submittedName>
</protein>
<accession>A0A845V2V7</accession>
<dbReference type="Proteomes" id="UP000484885">
    <property type="component" value="Unassembled WGS sequence"/>
</dbReference>
<comment type="caution">
    <text evidence="1">The sequence shown here is derived from an EMBL/GenBank/DDBJ whole genome shotgun (WGS) entry which is preliminary data.</text>
</comment>
<keyword evidence="2" id="KW-1185">Reference proteome</keyword>
<evidence type="ECO:0000313" key="1">
    <source>
        <dbReference type="EMBL" id="NDY96600.1"/>
    </source>
</evidence>
<reference evidence="1 2" key="1">
    <citation type="submission" date="2020-02" db="EMBL/GenBank/DDBJ databases">
        <authorList>
            <person name="Zhang X.-Y."/>
        </authorList>
    </citation>
    <scope>NUCLEOTIDE SEQUENCE [LARGE SCALE GENOMIC DNA]</scope>
    <source>
        <strain evidence="1 2">C33</strain>
    </source>
</reference>
<dbReference type="Pfam" id="PF19420">
    <property type="entry name" value="DDAH_eukar"/>
    <property type="match status" value="1"/>
</dbReference>
<keyword evidence="1" id="KW-0808">Transferase</keyword>
<name>A0A845V2V7_9GAMM</name>
<dbReference type="PANTHER" id="PTHR43224:SF1">
    <property type="entry name" value="AMIDINOTRANSFERASE"/>
    <property type="match status" value="1"/>
</dbReference>
<dbReference type="Gene3D" id="3.75.10.10">
    <property type="entry name" value="L-arginine/glycine Amidinotransferase, Chain A"/>
    <property type="match status" value="1"/>
</dbReference>
<dbReference type="InterPro" id="IPR014541">
    <property type="entry name" value="Amdntrnsf_FN0238"/>
</dbReference>
<sequence length="305" mass="33971">MIVDTPAAFRQQIQAGWLKSDAPAVPRACFLVEPSGFRLSKQTAKDNIYMDLSVPVDPDRALDQHRRLSERITACGIPAVRFPGHATTPDELFPNNVFATIPGRSIIGRMLHPERQLEAGRADIRAFFTQLMDYEECDLSQRDLVAELTGALVIDRSHRIGYCGMSQRVDESGCKAMHQAFDLALTFRFDLKPTEYHTNVVMAVLASRALVICPEAFADREVPAAIAEAYPGHVLEITQAEKEAFAGNCIALNFKDLFMSRTAIDALAPDKLERLKSWRFEIHAVDMDEIEKAGGSLRCCVAEIF</sequence>
<dbReference type="GO" id="GO:0016740">
    <property type="term" value="F:transferase activity"/>
    <property type="evidence" value="ECO:0007669"/>
    <property type="project" value="UniProtKB-KW"/>
</dbReference>
<evidence type="ECO:0000313" key="2">
    <source>
        <dbReference type="Proteomes" id="UP000484885"/>
    </source>
</evidence>